<accession>A0A7S2U0K4</accession>
<organism evidence="2">
    <name type="scientific">Lotharella oceanica</name>
    <dbReference type="NCBI Taxonomy" id="641309"/>
    <lineage>
        <taxon>Eukaryota</taxon>
        <taxon>Sar</taxon>
        <taxon>Rhizaria</taxon>
        <taxon>Cercozoa</taxon>
        <taxon>Chlorarachniophyceae</taxon>
        <taxon>Lotharella</taxon>
    </lineage>
</organism>
<dbReference type="InterPro" id="IPR002683">
    <property type="entry name" value="PsbP_C"/>
</dbReference>
<protein>
    <recommendedName>
        <fullName evidence="1">PsbP C-terminal domain-containing protein</fullName>
    </recommendedName>
</protein>
<feature type="domain" description="PsbP C-terminal" evidence="1">
    <location>
        <begin position="159"/>
        <end position="248"/>
    </location>
</feature>
<sequence>MALVVLGFSVGDSWRGEALLRSTRAQVPTVRCPRPVARRDAGRAMMGTALGVVMSTGIGVVPGTNGDSAHALSLPSLPALPEIGGEPENPSKTELKARDGTWEIVIPENFQKEDGSLINKFTGNHIEQYRFISDLKPKFSILVSEDPIPAGIELPPFEDVVEKAIAREKSKAYVDDVELLDATTTTKGGVDYNDMRYKVITARDEDLYFTISATNNNKLLHSVEIRVRNRDYEKFASAIDACIKSFKVMKT</sequence>
<dbReference type="GO" id="GO:0005509">
    <property type="term" value="F:calcium ion binding"/>
    <property type="evidence" value="ECO:0007669"/>
    <property type="project" value="InterPro"/>
</dbReference>
<proteinExistence type="predicted"/>
<dbReference type="AlphaFoldDB" id="A0A7S2U0K4"/>
<dbReference type="Pfam" id="PF01789">
    <property type="entry name" value="PsbP"/>
    <property type="match status" value="1"/>
</dbReference>
<reference evidence="2" key="1">
    <citation type="submission" date="2021-01" db="EMBL/GenBank/DDBJ databases">
        <authorList>
            <person name="Corre E."/>
            <person name="Pelletier E."/>
            <person name="Niang G."/>
            <person name="Scheremetjew M."/>
            <person name="Finn R."/>
            <person name="Kale V."/>
            <person name="Holt S."/>
            <person name="Cochrane G."/>
            <person name="Meng A."/>
            <person name="Brown T."/>
            <person name="Cohen L."/>
        </authorList>
    </citation>
    <scope>NUCLEOTIDE SEQUENCE</scope>
    <source>
        <strain evidence="2">CCMP622</strain>
    </source>
</reference>
<dbReference type="Gene3D" id="3.40.1000.10">
    <property type="entry name" value="Mog1/PsbP, alpha/beta/alpha sandwich"/>
    <property type="match status" value="1"/>
</dbReference>
<dbReference type="GO" id="GO:0015979">
    <property type="term" value="P:photosynthesis"/>
    <property type="evidence" value="ECO:0007669"/>
    <property type="project" value="InterPro"/>
</dbReference>
<dbReference type="GO" id="GO:0019898">
    <property type="term" value="C:extrinsic component of membrane"/>
    <property type="evidence" value="ECO:0007669"/>
    <property type="project" value="InterPro"/>
</dbReference>
<evidence type="ECO:0000313" key="2">
    <source>
        <dbReference type="EMBL" id="CAD9775575.1"/>
    </source>
</evidence>
<name>A0A7S2U0K4_9EUKA</name>
<dbReference type="EMBL" id="HBHP01031739">
    <property type="protein sequence ID" value="CAD9775575.1"/>
    <property type="molecule type" value="Transcribed_RNA"/>
</dbReference>
<evidence type="ECO:0000259" key="1">
    <source>
        <dbReference type="Pfam" id="PF01789"/>
    </source>
</evidence>
<gene>
    <name evidence="2" type="ORF">LSP00402_LOCUS19572</name>
</gene>
<dbReference type="GO" id="GO:0009523">
    <property type="term" value="C:photosystem II"/>
    <property type="evidence" value="ECO:0007669"/>
    <property type="project" value="InterPro"/>
</dbReference>